<sequence length="76" mass="8381">MAWGYMNGFVSEEKVIRTLGEGVDRGPSTRKGAWYVAHPITRVRPSVPRSQGNRREAGFCNCGMQLTLTGVCDCCD</sequence>
<name>A0A7I7RRR1_9MYCO</name>
<protein>
    <submittedName>
        <fullName evidence="1">Uncharacterized protein</fullName>
    </submittedName>
</protein>
<accession>A0A7I7RRR1</accession>
<dbReference type="KEGG" id="marz:MARA_06650"/>
<evidence type="ECO:0000313" key="1">
    <source>
        <dbReference type="EMBL" id="BBY47197.1"/>
    </source>
</evidence>
<dbReference type="EMBL" id="AP022593">
    <property type="protein sequence ID" value="BBY47197.1"/>
    <property type="molecule type" value="Genomic_DNA"/>
</dbReference>
<dbReference type="Proteomes" id="UP000467428">
    <property type="component" value="Chromosome"/>
</dbReference>
<geneLocation type="plasmid" evidence="2">
    <name>pjcm18538 dna</name>
</geneLocation>
<dbReference type="AlphaFoldDB" id="A0A7I7RRR1"/>
<evidence type="ECO:0000313" key="2">
    <source>
        <dbReference type="Proteomes" id="UP000467428"/>
    </source>
</evidence>
<proteinExistence type="predicted"/>
<gene>
    <name evidence="1" type="ORF">MARA_06650</name>
</gene>
<organism evidence="1 2">
    <name type="scientific">Mycolicibacterium arabiense</name>
    <dbReference type="NCBI Taxonomy" id="1286181"/>
    <lineage>
        <taxon>Bacteria</taxon>
        <taxon>Bacillati</taxon>
        <taxon>Actinomycetota</taxon>
        <taxon>Actinomycetes</taxon>
        <taxon>Mycobacteriales</taxon>
        <taxon>Mycobacteriaceae</taxon>
        <taxon>Mycolicibacterium</taxon>
    </lineage>
</organism>
<reference evidence="1 2" key="1">
    <citation type="journal article" date="2019" name="Emerg. Microbes Infect.">
        <title>Comprehensive subspecies identification of 175 nontuberculous mycobacteria species based on 7547 genomic profiles.</title>
        <authorList>
            <person name="Matsumoto Y."/>
            <person name="Kinjo T."/>
            <person name="Motooka D."/>
            <person name="Nabeya D."/>
            <person name="Jung N."/>
            <person name="Uechi K."/>
            <person name="Horii T."/>
            <person name="Iida T."/>
            <person name="Fujita J."/>
            <person name="Nakamura S."/>
        </authorList>
    </citation>
    <scope>NUCLEOTIDE SEQUENCE [LARGE SCALE GENOMIC DNA]</scope>
    <source>
        <strain evidence="1 2">JCM 18538</strain>
    </source>
</reference>
<keyword evidence="2" id="KW-1185">Reference proteome</keyword>